<feature type="domain" description="Solute-binding protein family 5" evidence="3">
    <location>
        <begin position="115"/>
        <end position="509"/>
    </location>
</feature>
<dbReference type="PANTHER" id="PTHR30290:SF83">
    <property type="entry name" value="ABC TRANSPORTER SUBSTRATE-BINDING PROTEIN"/>
    <property type="match status" value="1"/>
</dbReference>
<dbReference type="OrthoDB" id="9796817at2"/>
<dbReference type="PROSITE" id="PS51257">
    <property type="entry name" value="PROKAR_LIPOPROTEIN"/>
    <property type="match status" value="1"/>
</dbReference>
<dbReference type="SUPFAM" id="SSF53850">
    <property type="entry name" value="Periplasmic binding protein-like II"/>
    <property type="match status" value="1"/>
</dbReference>
<organism evidence="4 5">
    <name type="scientific">Nocardioides oleivorans</name>
    <dbReference type="NCBI Taxonomy" id="273676"/>
    <lineage>
        <taxon>Bacteria</taxon>
        <taxon>Bacillati</taxon>
        <taxon>Actinomycetota</taxon>
        <taxon>Actinomycetes</taxon>
        <taxon>Propionibacteriales</taxon>
        <taxon>Nocardioidaceae</taxon>
        <taxon>Nocardioides</taxon>
    </lineage>
</organism>
<reference evidence="4 5" key="1">
    <citation type="submission" date="2019-01" db="EMBL/GenBank/DDBJ databases">
        <title>Novel species of Nocardioides.</title>
        <authorList>
            <person name="Liu Q."/>
            <person name="Xin Y.-H."/>
        </authorList>
    </citation>
    <scope>NUCLEOTIDE SEQUENCE [LARGE SCALE GENOMIC DNA]</scope>
    <source>
        <strain evidence="4 5">CGMCC 4.6882</strain>
    </source>
</reference>
<dbReference type="Proteomes" id="UP000294071">
    <property type="component" value="Unassembled WGS sequence"/>
</dbReference>
<evidence type="ECO:0000256" key="1">
    <source>
        <dbReference type="SAM" id="MobiDB-lite"/>
    </source>
</evidence>
<dbReference type="RefSeq" id="WP_129400970.1">
    <property type="nucleotide sequence ID" value="NZ_SDWT01000001.1"/>
</dbReference>
<dbReference type="Gene3D" id="3.40.190.10">
    <property type="entry name" value="Periplasmic binding protein-like II"/>
    <property type="match status" value="1"/>
</dbReference>
<dbReference type="InterPro" id="IPR039424">
    <property type="entry name" value="SBP_5"/>
</dbReference>
<dbReference type="GO" id="GO:1904680">
    <property type="term" value="F:peptide transmembrane transporter activity"/>
    <property type="evidence" value="ECO:0007669"/>
    <property type="project" value="TreeGrafter"/>
</dbReference>
<name>A0A4Q2S1W3_9ACTN</name>
<feature type="compositionally biased region" description="Gly residues" evidence="1">
    <location>
        <begin position="21"/>
        <end position="33"/>
    </location>
</feature>
<feature type="chain" id="PRO_5038904473" description="Solute-binding protein family 5 domain-containing protein" evidence="2">
    <location>
        <begin position="23"/>
        <end position="591"/>
    </location>
</feature>
<sequence>MKRNKPLALVAGAALLTLAACGGGSSDDGGTGSGTQREFGDQEGGTKDPERTGPAADIEGAAAGGTITVYLPGDPGPDTLDPTAGWSVTGNSIQQALTSRSLTQYARDENGQPVLVPDLATDLGTPNDDYTEWTFTIRDDATWEDGKPVTAEEVAFGICRSLDSEAFPSGAGTEYSKTYFEGAADYEGPYTGKDPNCDKWDGISVDGQDITITMATPFPDMDYWGAFMAMGPAPLGNASKPPNYGQKPLSNGPYKVDSYKPNEELVLVKNDQWSADSDPARHQYADEFVFKFNQDQAKVDEIMLSDNSDSQTAVSTGLGSDKYNDANGQLGDRLVQQTSQCVSTLTPDYTKITDINVRKALAYAYPYEDVWIAGGEVPGVTRIPANSVMPPGMAGKKDFQVDGEQITYDPEKAKELLAEAGYGDDKPFDISMIYYEVDPLAKATQDQITKGFEASGFKVKAIPVQESPYNIWLDPDNKVNKTLNLRGVNWCSDWPAGSTMLPPLLKGGAVYNTAQFDEASVNDEMANIATLPLEDQADAWGALDEKIMTDYFPIIPTAFRNDLFVFGTKVGNPTGDGSIGAPNYKDLFVMQ</sequence>
<proteinExistence type="predicted"/>
<comment type="caution">
    <text evidence="4">The sequence shown here is derived from an EMBL/GenBank/DDBJ whole genome shotgun (WGS) entry which is preliminary data.</text>
</comment>
<dbReference type="InterPro" id="IPR000914">
    <property type="entry name" value="SBP_5_dom"/>
</dbReference>
<feature type="region of interest" description="Disordered" evidence="1">
    <location>
        <begin position="21"/>
        <end position="58"/>
    </location>
</feature>
<gene>
    <name evidence="4" type="ORF">EUA93_15615</name>
</gene>
<protein>
    <recommendedName>
        <fullName evidence="3">Solute-binding protein family 5 domain-containing protein</fullName>
    </recommendedName>
</protein>
<dbReference type="EMBL" id="SDWT01000001">
    <property type="protein sequence ID" value="RYB95640.1"/>
    <property type="molecule type" value="Genomic_DNA"/>
</dbReference>
<dbReference type="Gene3D" id="3.10.105.10">
    <property type="entry name" value="Dipeptide-binding Protein, Domain 3"/>
    <property type="match status" value="1"/>
</dbReference>
<dbReference type="PANTHER" id="PTHR30290">
    <property type="entry name" value="PERIPLASMIC BINDING COMPONENT OF ABC TRANSPORTER"/>
    <property type="match status" value="1"/>
</dbReference>
<feature type="signal peptide" evidence="2">
    <location>
        <begin position="1"/>
        <end position="22"/>
    </location>
</feature>
<dbReference type="GO" id="GO:0015833">
    <property type="term" value="P:peptide transport"/>
    <property type="evidence" value="ECO:0007669"/>
    <property type="project" value="TreeGrafter"/>
</dbReference>
<feature type="compositionally biased region" description="Basic and acidic residues" evidence="1">
    <location>
        <begin position="38"/>
        <end position="51"/>
    </location>
</feature>
<evidence type="ECO:0000313" key="5">
    <source>
        <dbReference type="Proteomes" id="UP000294071"/>
    </source>
</evidence>
<evidence type="ECO:0000256" key="2">
    <source>
        <dbReference type="SAM" id="SignalP"/>
    </source>
</evidence>
<dbReference type="AlphaFoldDB" id="A0A4Q2S1W3"/>
<evidence type="ECO:0000313" key="4">
    <source>
        <dbReference type="EMBL" id="RYB95640.1"/>
    </source>
</evidence>
<keyword evidence="2" id="KW-0732">Signal</keyword>
<dbReference type="Pfam" id="PF00496">
    <property type="entry name" value="SBP_bac_5"/>
    <property type="match status" value="1"/>
</dbReference>
<keyword evidence="5" id="KW-1185">Reference proteome</keyword>
<evidence type="ECO:0000259" key="3">
    <source>
        <dbReference type="Pfam" id="PF00496"/>
    </source>
</evidence>
<accession>A0A4Q2S1W3</accession>